<dbReference type="Proteomes" id="UP000310314">
    <property type="component" value="Unassembled WGS sequence"/>
</dbReference>
<dbReference type="Pfam" id="PF13439">
    <property type="entry name" value="Glyco_transf_4"/>
    <property type="match status" value="1"/>
</dbReference>
<keyword evidence="3" id="KW-0808">Transferase</keyword>
<organism evidence="3 4">
    <name type="scientific">Maribacter algarum</name>
    <name type="common">ex Zhang et al. 2020</name>
    <dbReference type="NCBI Taxonomy" id="2578118"/>
    <lineage>
        <taxon>Bacteria</taxon>
        <taxon>Pseudomonadati</taxon>
        <taxon>Bacteroidota</taxon>
        <taxon>Flavobacteriia</taxon>
        <taxon>Flavobacteriales</taxon>
        <taxon>Flavobacteriaceae</taxon>
        <taxon>Maribacter</taxon>
    </lineage>
</organism>
<reference evidence="3 4" key="1">
    <citation type="submission" date="2019-05" db="EMBL/GenBank/DDBJ databases">
        <authorList>
            <person name="Zhang J.-Y."/>
            <person name="Feg X."/>
            <person name="Du Z.-J."/>
        </authorList>
    </citation>
    <scope>NUCLEOTIDE SEQUENCE [LARGE SCALE GENOMIC DNA]</scope>
    <source>
        <strain evidence="3 4">RZ26</strain>
    </source>
</reference>
<dbReference type="SUPFAM" id="SSF53756">
    <property type="entry name" value="UDP-Glycosyltransferase/glycogen phosphorylase"/>
    <property type="match status" value="1"/>
</dbReference>
<accession>A0A5S3PQ32</accession>
<dbReference type="OrthoDB" id="9765330at2"/>
<sequence>MKIAILGNFLPRRCGIATFTSNLAESIIASNKKDTDVFVIAMENGFKKHKYPEIVKQTISQQVQSEYIAAAKTINDSKADVCIIQHEFGIFGGESGVFILSFMEQVKIPIITTVHTVLKTPSYHERHIIKKMGLLSQKMIVMSKMAVDFLQTIYQVPKQKIKVIEHGVPDFSSLESDNQKFNYPSNKILGTFGFLGRSKGIETVINALPEVVKEHPEVIYVVMGQTHPNVKKDSGEEYRDYLKKLAENNGVAKNLLFEDGFFTEEDLKIFLNKLDLYITPYLNEAQITSGTISYAIGAGACIVSTPFWHAKELLANGRGKTFPFGDSPILAKTLCELLENPSEIATIKSNAFNYGKGLYWNSIGALYNDTLKIVVQNHESVSSPQQPNINALPVFSMNHIQRLTDDFGILEHANYSIPDYKEGYCLDDNVRALILVLQANKLEVDSNANRLVDTYLRYIKLMQKEDGYFHNDMSFSKTFLDETGSEDSFGRTIWAMGYLIRLAPNDSHFQFAKDVFFTSYHNFEEIKSIRAIASTIIGLYHFLKRYPDNEGVIHTMRSLTSKLIKQYNDESSEHWKWFEPVLSYDNAMLPLAIWHAYELTKDKEFYQVAIDSTTFLDKKTCINNKLSLIGNSWDYKDQPQQIKGGQQPIDTMAMVMLYSKAYEILKDNTYYTKMHIAFSWFLGNNDLLLPLYDDESNGCCDGLELTSVNRNQGAESTISYLLSYLTVWQTEIESASVDRFFDSNKVMATKTRILKAI</sequence>
<dbReference type="InterPro" id="IPR001296">
    <property type="entry name" value="Glyco_trans_1"/>
</dbReference>
<dbReference type="GO" id="GO:0005975">
    <property type="term" value="P:carbohydrate metabolic process"/>
    <property type="evidence" value="ECO:0007669"/>
    <property type="project" value="InterPro"/>
</dbReference>
<dbReference type="SUPFAM" id="SSF48208">
    <property type="entry name" value="Six-hairpin glycosidases"/>
    <property type="match status" value="1"/>
</dbReference>
<evidence type="ECO:0000313" key="4">
    <source>
        <dbReference type="Proteomes" id="UP000310314"/>
    </source>
</evidence>
<dbReference type="PANTHER" id="PTHR12526">
    <property type="entry name" value="GLYCOSYLTRANSFERASE"/>
    <property type="match status" value="1"/>
</dbReference>
<dbReference type="InterPro" id="IPR028098">
    <property type="entry name" value="Glyco_trans_4-like_N"/>
</dbReference>
<comment type="caution">
    <text evidence="3">The sequence shown here is derived from an EMBL/GenBank/DDBJ whole genome shotgun (WGS) entry which is preliminary data.</text>
</comment>
<proteinExistence type="predicted"/>
<dbReference type="AlphaFoldDB" id="A0A5S3PQ32"/>
<keyword evidence="4" id="KW-1185">Reference proteome</keyword>
<dbReference type="GO" id="GO:0016757">
    <property type="term" value="F:glycosyltransferase activity"/>
    <property type="evidence" value="ECO:0007669"/>
    <property type="project" value="UniProtKB-ARBA"/>
</dbReference>
<dbReference type="Gene3D" id="1.50.10.20">
    <property type="match status" value="1"/>
</dbReference>
<gene>
    <name evidence="3" type="ORF">FEE95_10175</name>
</gene>
<dbReference type="Pfam" id="PF00534">
    <property type="entry name" value="Glycos_transf_1"/>
    <property type="match status" value="1"/>
</dbReference>
<evidence type="ECO:0000259" key="1">
    <source>
        <dbReference type="Pfam" id="PF00534"/>
    </source>
</evidence>
<dbReference type="InterPro" id="IPR008928">
    <property type="entry name" value="6-hairpin_glycosidase_sf"/>
</dbReference>
<evidence type="ECO:0000313" key="3">
    <source>
        <dbReference type="EMBL" id="TMM56857.1"/>
    </source>
</evidence>
<feature type="domain" description="Glycosyltransferase subfamily 4-like N-terminal" evidence="2">
    <location>
        <begin position="70"/>
        <end position="168"/>
    </location>
</feature>
<dbReference type="Gene3D" id="3.40.50.2000">
    <property type="entry name" value="Glycogen Phosphorylase B"/>
    <property type="match status" value="2"/>
</dbReference>
<dbReference type="EMBL" id="VATY01000002">
    <property type="protein sequence ID" value="TMM56857.1"/>
    <property type="molecule type" value="Genomic_DNA"/>
</dbReference>
<feature type="domain" description="Glycosyl transferase family 1" evidence="1">
    <location>
        <begin position="179"/>
        <end position="351"/>
    </location>
</feature>
<protein>
    <submittedName>
        <fullName evidence="3">Glycosyltransferase</fullName>
    </submittedName>
</protein>
<name>A0A5S3PQ32_9FLAO</name>
<dbReference type="RefSeq" id="WP_138657841.1">
    <property type="nucleotide sequence ID" value="NZ_VATY01000002.1"/>
</dbReference>
<evidence type="ECO:0000259" key="2">
    <source>
        <dbReference type="Pfam" id="PF13439"/>
    </source>
</evidence>
<dbReference type="PANTHER" id="PTHR12526:SF572">
    <property type="entry name" value="BLL5144 PROTEIN"/>
    <property type="match status" value="1"/>
</dbReference>
<dbReference type="CDD" id="cd03822">
    <property type="entry name" value="GT4_mannosyltransferase-like"/>
    <property type="match status" value="1"/>
</dbReference>